<evidence type="ECO:0000313" key="3">
    <source>
        <dbReference type="Proteomes" id="UP000178650"/>
    </source>
</evidence>
<dbReference type="STRING" id="1802223.A2358_03550"/>
<dbReference type="AlphaFoldDB" id="A0A1G2IVW6"/>
<sequence length="150" mass="16891">MQKQKGISSLVGIIIVVVVAVILFGGVFAYQYFVSKTENITQVQSNQQIQTRTEIILPVFENYKVEISQGMSPNFAGHYVFSSYAGGDGLAVKIKDLETGKEYSPSELFINASFDFQTDSNLIIVHPQIGDNNNQLKYYKWENNKAHFIK</sequence>
<dbReference type="Proteomes" id="UP000178650">
    <property type="component" value="Unassembled WGS sequence"/>
</dbReference>
<name>A0A1G2IVW6_9BACT</name>
<protein>
    <submittedName>
        <fullName evidence="2">Uncharacterized protein</fullName>
    </submittedName>
</protein>
<accession>A0A1G2IVW6</accession>
<reference evidence="2 3" key="1">
    <citation type="journal article" date="2016" name="Nat. Commun.">
        <title>Thousands of microbial genomes shed light on interconnected biogeochemical processes in an aquifer system.</title>
        <authorList>
            <person name="Anantharaman K."/>
            <person name="Brown C.T."/>
            <person name="Hug L.A."/>
            <person name="Sharon I."/>
            <person name="Castelle C.J."/>
            <person name="Probst A.J."/>
            <person name="Thomas B.C."/>
            <person name="Singh A."/>
            <person name="Wilkins M.J."/>
            <person name="Karaoz U."/>
            <person name="Brodie E.L."/>
            <person name="Williams K.H."/>
            <person name="Hubbard S.S."/>
            <person name="Banfield J.F."/>
        </authorList>
    </citation>
    <scope>NUCLEOTIDE SEQUENCE [LARGE SCALE GENOMIC DNA]</scope>
</reference>
<proteinExistence type="predicted"/>
<gene>
    <name evidence="2" type="ORF">A2358_03550</name>
</gene>
<keyword evidence="1" id="KW-0812">Transmembrane</keyword>
<feature type="transmembrane region" description="Helical" evidence="1">
    <location>
        <begin position="7"/>
        <end position="33"/>
    </location>
</feature>
<comment type="caution">
    <text evidence="2">The sequence shown here is derived from an EMBL/GenBank/DDBJ whole genome shotgun (WGS) entry which is preliminary data.</text>
</comment>
<evidence type="ECO:0000256" key="1">
    <source>
        <dbReference type="SAM" id="Phobius"/>
    </source>
</evidence>
<organism evidence="2 3">
    <name type="scientific">Candidatus Staskawiczbacteria bacterium RIFOXYB1_FULL_37_44</name>
    <dbReference type="NCBI Taxonomy" id="1802223"/>
    <lineage>
        <taxon>Bacteria</taxon>
        <taxon>Candidatus Staskawicziibacteriota</taxon>
    </lineage>
</organism>
<keyword evidence="1" id="KW-1133">Transmembrane helix</keyword>
<dbReference type="EMBL" id="MHPJ01000018">
    <property type="protein sequence ID" value="OGZ78551.1"/>
    <property type="molecule type" value="Genomic_DNA"/>
</dbReference>
<evidence type="ECO:0000313" key="2">
    <source>
        <dbReference type="EMBL" id="OGZ78551.1"/>
    </source>
</evidence>
<keyword evidence="1" id="KW-0472">Membrane</keyword>